<accession>A0A2A9E406</accession>
<dbReference type="InterPro" id="IPR006015">
    <property type="entry name" value="Universal_stress_UspA"/>
</dbReference>
<comment type="caution">
    <text evidence="3">The sequence shown here is derived from an EMBL/GenBank/DDBJ whole genome shotgun (WGS) entry which is preliminary data.</text>
</comment>
<dbReference type="RefSeq" id="WP_098454228.1">
    <property type="nucleotide sequence ID" value="NZ_PDJG01000001.1"/>
</dbReference>
<dbReference type="OrthoDB" id="5419113at2"/>
<organism evidence="3 4">
    <name type="scientific">Sanguibacter antarcticus</name>
    <dbReference type="NCBI Taxonomy" id="372484"/>
    <lineage>
        <taxon>Bacteria</taxon>
        <taxon>Bacillati</taxon>
        <taxon>Actinomycetota</taxon>
        <taxon>Actinomycetes</taxon>
        <taxon>Micrococcales</taxon>
        <taxon>Sanguibacteraceae</taxon>
        <taxon>Sanguibacter</taxon>
    </lineage>
</organism>
<dbReference type="PANTHER" id="PTHR46268:SF6">
    <property type="entry name" value="UNIVERSAL STRESS PROTEIN UP12"/>
    <property type="match status" value="1"/>
</dbReference>
<sequence>MTVVVGYLATPEGREGLSSAVAEAVRRGTDLVVVVSEKTRPAAPEVLEQREADFAVVRSAAAASEVSLEIRVLDERHDVSEDLIAVAEEVAAEVIVIGLRRRSPVGKLILGSNAQRILLESPCPVLAVKPERQVIA</sequence>
<proteinExistence type="inferred from homology"/>
<evidence type="ECO:0000256" key="1">
    <source>
        <dbReference type="ARBA" id="ARBA00008791"/>
    </source>
</evidence>
<gene>
    <name evidence="3" type="ORF">ATL42_0782</name>
</gene>
<dbReference type="InterPro" id="IPR014729">
    <property type="entry name" value="Rossmann-like_a/b/a_fold"/>
</dbReference>
<dbReference type="Proteomes" id="UP000225548">
    <property type="component" value="Unassembled WGS sequence"/>
</dbReference>
<dbReference type="PRINTS" id="PR01438">
    <property type="entry name" value="UNVRSLSTRESS"/>
</dbReference>
<protein>
    <submittedName>
        <fullName evidence="3">Nucleotide-binding universal stress UspA family protein</fullName>
    </submittedName>
</protein>
<reference evidence="3 4" key="1">
    <citation type="submission" date="2017-10" db="EMBL/GenBank/DDBJ databases">
        <title>Sequencing the genomes of 1000 actinobacteria strains.</title>
        <authorList>
            <person name="Klenk H.-P."/>
        </authorList>
    </citation>
    <scope>NUCLEOTIDE SEQUENCE [LARGE SCALE GENOMIC DNA]</scope>
    <source>
        <strain evidence="3 4">DSM 18966</strain>
    </source>
</reference>
<dbReference type="Gene3D" id="3.40.50.620">
    <property type="entry name" value="HUPs"/>
    <property type="match status" value="1"/>
</dbReference>
<dbReference type="PANTHER" id="PTHR46268">
    <property type="entry name" value="STRESS RESPONSE PROTEIN NHAX"/>
    <property type="match status" value="1"/>
</dbReference>
<comment type="similarity">
    <text evidence="1">Belongs to the universal stress protein A family.</text>
</comment>
<name>A0A2A9E406_9MICO</name>
<keyword evidence="4" id="KW-1185">Reference proteome</keyword>
<dbReference type="InterPro" id="IPR006016">
    <property type="entry name" value="UspA"/>
</dbReference>
<dbReference type="AlphaFoldDB" id="A0A2A9E406"/>
<feature type="domain" description="UspA" evidence="2">
    <location>
        <begin position="2"/>
        <end position="129"/>
    </location>
</feature>
<evidence type="ECO:0000313" key="4">
    <source>
        <dbReference type="Proteomes" id="UP000225548"/>
    </source>
</evidence>
<evidence type="ECO:0000259" key="2">
    <source>
        <dbReference type="Pfam" id="PF00582"/>
    </source>
</evidence>
<dbReference type="EMBL" id="PDJG01000001">
    <property type="protein sequence ID" value="PFG32930.1"/>
    <property type="molecule type" value="Genomic_DNA"/>
</dbReference>
<dbReference type="Pfam" id="PF00582">
    <property type="entry name" value="Usp"/>
    <property type="match status" value="1"/>
</dbReference>
<evidence type="ECO:0000313" key="3">
    <source>
        <dbReference type="EMBL" id="PFG32930.1"/>
    </source>
</evidence>
<dbReference type="SUPFAM" id="SSF52402">
    <property type="entry name" value="Adenine nucleotide alpha hydrolases-like"/>
    <property type="match status" value="1"/>
</dbReference>